<organism evidence="1 2">
    <name type="scientific">Dysgonomonas macrotermitis</name>
    <dbReference type="NCBI Taxonomy" id="1346286"/>
    <lineage>
        <taxon>Bacteria</taxon>
        <taxon>Pseudomonadati</taxon>
        <taxon>Bacteroidota</taxon>
        <taxon>Bacteroidia</taxon>
        <taxon>Bacteroidales</taxon>
        <taxon>Dysgonomonadaceae</taxon>
        <taxon>Dysgonomonas</taxon>
    </lineage>
</organism>
<dbReference type="Proteomes" id="UP000184480">
    <property type="component" value="Unassembled WGS sequence"/>
</dbReference>
<keyword evidence="2" id="KW-1185">Reference proteome</keyword>
<dbReference type="InterPro" id="IPR001387">
    <property type="entry name" value="Cro/C1-type_HTH"/>
</dbReference>
<dbReference type="InterPro" id="IPR010982">
    <property type="entry name" value="Lambda_DNA-bd_dom_sf"/>
</dbReference>
<dbReference type="OrthoDB" id="3831186at2"/>
<reference evidence="2" key="1">
    <citation type="submission" date="2016-11" db="EMBL/GenBank/DDBJ databases">
        <authorList>
            <person name="Varghese N."/>
            <person name="Submissions S."/>
        </authorList>
    </citation>
    <scope>NUCLEOTIDE SEQUENCE [LARGE SCALE GENOMIC DNA]</scope>
    <source>
        <strain evidence="2">DSM 27370</strain>
    </source>
</reference>
<sequence length="258" mass="29575">MKGSINERIKMIVDQSGKSVRAYAEFAGIAQTTLNDCIKGATEPKFGLIDRVMNAEPNINPDWLLTGKGSIRRQLDPERKDASQMLLNDDQEPYFVNSSGVKYFEMPNGRFRMRVPMVPVKAYAKYVDEYRDAEFVNDLEEVEFIVDKIGLGRYFAFEIKGDSMDDGSKRSLSDKDIVLARELSPDYWRDKLHNEEFPFWIIALDSTIVCKQIVAQNLERCEITCHSLNVSPEYADFTVSLNDVRQLCNIVARQSNQF</sequence>
<dbReference type="CDD" id="cd00093">
    <property type="entry name" value="HTH_XRE"/>
    <property type="match status" value="1"/>
</dbReference>
<accession>A0A1M5F6J2</accession>
<dbReference type="STRING" id="1346286.SAMN05444362_11169"/>
<name>A0A1M5F6J2_9BACT</name>
<dbReference type="Gene3D" id="2.10.109.10">
    <property type="entry name" value="Umud Fragment, subunit A"/>
    <property type="match status" value="1"/>
</dbReference>
<dbReference type="AlphaFoldDB" id="A0A1M5F6J2"/>
<dbReference type="EMBL" id="FQUC01000011">
    <property type="protein sequence ID" value="SHF87163.1"/>
    <property type="molecule type" value="Genomic_DNA"/>
</dbReference>
<gene>
    <name evidence="1" type="ORF">SAMN05444362_11169</name>
</gene>
<dbReference type="RefSeq" id="WP_062179004.1">
    <property type="nucleotide sequence ID" value="NZ_BBXL01000006.1"/>
</dbReference>
<evidence type="ECO:0000313" key="1">
    <source>
        <dbReference type="EMBL" id="SHF87163.1"/>
    </source>
</evidence>
<proteinExistence type="predicted"/>
<dbReference type="Gene3D" id="1.10.260.40">
    <property type="entry name" value="lambda repressor-like DNA-binding domains"/>
    <property type="match status" value="1"/>
</dbReference>
<dbReference type="GO" id="GO:0003677">
    <property type="term" value="F:DNA binding"/>
    <property type="evidence" value="ECO:0007669"/>
    <property type="project" value="InterPro"/>
</dbReference>
<evidence type="ECO:0000313" key="2">
    <source>
        <dbReference type="Proteomes" id="UP000184480"/>
    </source>
</evidence>
<protein>
    <submittedName>
        <fullName evidence="1">Phage repressor protein C, contains Cro/C1-type HTH and peptisase s24 domains</fullName>
    </submittedName>
</protein>